<dbReference type="STRING" id="291112.PAU_04008"/>
<reference evidence="1 3" key="4">
    <citation type="journal article" date="2009" name="BMC Genomics">
        <title>Comparative genomics of the emerging human pathogen Photorhabdus asymbiotica with the insect pathogen Photorhabdus luminescens.</title>
        <authorList>
            <person name="Wilkinson P."/>
            <person name="Waterfield N.R."/>
            <person name="Crossman L."/>
            <person name="Corton C."/>
            <person name="Sanchez-Contreras M."/>
            <person name="Vlisidou I."/>
            <person name="Barron A."/>
            <person name="Bignell A."/>
            <person name="Clark L."/>
            <person name="Ormond D."/>
            <person name="Mayho M."/>
            <person name="Bason N."/>
            <person name="Smith F."/>
            <person name="Simmonds M."/>
            <person name="Churcher C."/>
            <person name="Harris D."/>
            <person name="Thompson N.R."/>
            <person name="Quail M."/>
            <person name="Parkhill J."/>
            <person name="ffrench-Constant R.H."/>
        </authorList>
    </citation>
    <scope>NUCLEOTIDE SEQUENCE [LARGE SCALE GENOMIC DNA]</scope>
    <source>
        <strain evidence="3">ATCC 43949 / 3105-77</strain>
        <strain evidence="1">ATCC43949</strain>
    </source>
</reference>
<dbReference type="EMBL" id="FM211050">
    <property type="protein sequence ID" value="CAR66981.1"/>
    <property type="molecule type" value="Genomic_DNA"/>
</dbReference>
<dbReference type="Proteomes" id="UP000002747">
    <property type="component" value="Chromosome"/>
</dbReference>
<reference evidence="1" key="2">
    <citation type="submission" date="2008-05" db="EMBL/GenBank/DDBJ databases">
        <authorList>
            <person name="Crossman L.C."/>
        </authorList>
    </citation>
    <scope>NUCLEOTIDE SEQUENCE</scope>
    <source>
        <strain evidence="1">ATCC43949</strain>
    </source>
</reference>
<accession>C7BP70</accession>
<reference evidence="2" key="1">
    <citation type="journal article" date="2008" name="Proc. Natl. Acad. Sci. U.S.A.">
        <title>Rapid virulence annotation (RVA): identification of virulence factors using a bacterial genome library and multiple invertebrate hosts.</title>
        <authorList>
            <person name="Waterfield N.R."/>
            <person name="Sanchez-Contreras M."/>
            <person name="Eleftherianos I."/>
            <person name="Dowling A."/>
            <person name="Wilkinson P."/>
            <person name="Parkhill J."/>
            <person name="Thomson N."/>
            <person name="Reynolds S.E."/>
            <person name="Bode H.B."/>
            <person name="Dorus S."/>
            <person name="Ffrench-Constant R.H."/>
        </authorList>
    </citation>
    <scope>NUCLEOTIDE SEQUENCE</scope>
    <source>
        <strain evidence="2">ATCC 43949</strain>
    </source>
</reference>
<evidence type="ECO:0000313" key="1">
    <source>
        <dbReference type="EMBL" id="CAQ86096.1"/>
    </source>
</evidence>
<dbReference type="eggNOG" id="COG3154">
    <property type="taxonomic scope" value="Bacteria"/>
</dbReference>
<sequence length="90" mass="10253">MLGKICDLNLRWFVTVRDNHWVISQCEQKNIGLSNETNGLVLIATRKEDPDTPSFLRRCLCIAEEAGLKFYIKIGPLEGADQYDHARLSC</sequence>
<evidence type="ECO:0000313" key="3">
    <source>
        <dbReference type="Proteomes" id="UP000002747"/>
    </source>
</evidence>
<dbReference type="KEGG" id="pay:PAU_04008"/>
<protein>
    <submittedName>
        <fullName evidence="1 2">Lipid carrier protein yhbt</fullName>
    </submittedName>
</protein>
<proteinExistence type="predicted"/>
<evidence type="ECO:0000313" key="2">
    <source>
        <dbReference type="EMBL" id="CAR66981.1"/>
    </source>
</evidence>
<accession>B6VLF1</accession>
<reference evidence="2" key="3">
    <citation type="submission" date="2008-09" db="EMBL/GenBank/DDBJ databases">
        <authorList>
            <person name="Thomson N.R."/>
        </authorList>
    </citation>
    <scope>NUCLEOTIDE SEQUENCE</scope>
    <source>
        <strain evidence="2">ATCC 43949</strain>
    </source>
</reference>
<name>B6VLF1_PHOAA</name>
<dbReference type="EMBL" id="FM162591">
    <property type="protein sequence ID" value="CAQ86096.1"/>
    <property type="molecule type" value="Genomic_DNA"/>
</dbReference>
<dbReference type="AlphaFoldDB" id="B6VLF1"/>
<gene>
    <name evidence="2" type="primary">yhbT</name>
    <name evidence="1" type="ordered locus">PAU_04008</name>
    <name evidence="2" type="ORF">PA-RVA8-2858</name>
</gene>
<organism evidence="2">
    <name type="scientific">Photorhabdus asymbiotica subsp. asymbiotica (strain ATCC 43949 / 3105-77)</name>
    <name type="common">Xenorhabdus luminescens (strain 2)</name>
    <dbReference type="NCBI Taxonomy" id="553480"/>
    <lineage>
        <taxon>Bacteria</taxon>
        <taxon>Pseudomonadati</taxon>
        <taxon>Pseudomonadota</taxon>
        <taxon>Gammaproteobacteria</taxon>
        <taxon>Enterobacterales</taxon>
        <taxon>Morganellaceae</taxon>
        <taxon>Photorhabdus</taxon>
    </lineage>
</organism>